<evidence type="ECO:0000313" key="17">
    <source>
        <dbReference type="Proteomes" id="UP000326287"/>
    </source>
</evidence>
<gene>
    <name evidence="16" type="ORF">EY643_06735</name>
</gene>
<dbReference type="AlphaFoldDB" id="A0A5P9NHV2"/>
<dbReference type="Pfam" id="PF00593">
    <property type="entry name" value="TonB_dep_Rec_b-barrel"/>
    <property type="match status" value="1"/>
</dbReference>
<feature type="domain" description="TonB-dependent receptor plug" evidence="15">
    <location>
        <begin position="62"/>
        <end position="168"/>
    </location>
</feature>
<organism evidence="16 17">
    <name type="scientific">Halioglobus maricola</name>
    <dbReference type="NCBI Taxonomy" id="2601894"/>
    <lineage>
        <taxon>Bacteria</taxon>
        <taxon>Pseudomonadati</taxon>
        <taxon>Pseudomonadota</taxon>
        <taxon>Gammaproteobacteria</taxon>
        <taxon>Cellvibrionales</taxon>
        <taxon>Halieaceae</taxon>
        <taxon>Halioglobus</taxon>
    </lineage>
</organism>
<accession>A0A5P9NHV2</accession>
<evidence type="ECO:0000256" key="5">
    <source>
        <dbReference type="ARBA" id="ARBA00022692"/>
    </source>
</evidence>
<comment type="subcellular location">
    <subcellularLocation>
        <location evidence="1 11">Cell outer membrane</location>
        <topology evidence="1 11">Multi-pass membrane protein</topology>
    </subcellularLocation>
</comment>
<evidence type="ECO:0000256" key="4">
    <source>
        <dbReference type="ARBA" id="ARBA00022496"/>
    </source>
</evidence>
<evidence type="ECO:0000256" key="1">
    <source>
        <dbReference type="ARBA" id="ARBA00004571"/>
    </source>
</evidence>
<dbReference type="OrthoDB" id="7051185at2"/>
<keyword evidence="13" id="KW-0732">Signal</keyword>
<dbReference type="PANTHER" id="PTHR32552">
    <property type="entry name" value="FERRICHROME IRON RECEPTOR-RELATED"/>
    <property type="match status" value="1"/>
</dbReference>
<dbReference type="InterPro" id="IPR039426">
    <property type="entry name" value="TonB-dep_rcpt-like"/>
</dbReference>
<dbReference type="InterPro" id="IPR036942">
    <property type="entry name" value="Beta-barrel_TonB_sf"/>
</dbReference>
<dbReference type="Proteomes" id="UP000326287">
    <property type="component" value="Chromosome"/>
</dbReference>
<dbReference type="GO" id="GO:0006826">
    <property type="term" value="P:iron ion transport"/>
    <property type="evidence" value="ECO:0007669"/>
    <property type="project" value="UniProtKB-KW"/>
</dbReference>
<dbReference type="InterPro" id="IPR012910">
    <property type="entry name" value="Plug_dom"/>
</dbReference>
<keyword evidence="4" id="KW-0410">Iron transport</keyword>
<evidence type="ECO:0000256" key="10">
    <source>
        <dbReference type="ARBA" id="ARBA00023237"/>
    </source>
</evidence>
<keyword evidence="9 11" id="KW-0472">Membrane</keyword>
<dbReference type="PROSITE" id="PS52016">
    <property type="entry name" value="TONB_DEPENDENT_REC_3"/>
    <property type="match status" value="1"/>
</dbReference>
<keyword evidence="16" id="KW-0675">Receptor</keyword>
<dbReference type="KEGG" id="halc:EY643_06735"/>
<keyword evidence="5 11" id="KW-0812">Transmembrane</keyword>
<dbReference type="InterPro" id="IPR000531">
    <property type="entry name" value="Beta-barrel_TonB"/>
</dbReference>
<evidence type="ECO:0000256" key="7">
    <source>
        <dbReference type="ARBA" id="ARBA00023065"/>
    </source>
</evidence>
<dbReference type="PANTHER" id="PTHR32552:SF81">
    <property type="entry name" value="TONB-DEPENDENT OUTER MEMBRANE RECEPTOR"/>
    <property type="match status" value="1"/>
</dbReference>
<dbReference type="SUPFAM" id="SSF56935">
    <property type="entry name" value="Porins"/>
    <property type="match status" value="1"/>
</dbReference>
<evidence type="ECO:0000259" key="15">
    <source>
        <dbReference type="Pfam" id="PF07715"/>
    </source>
</evidence>
<keyword evidence="3 11" id="KW-1134">Transmembrane beta strand</keyword>
<feature type="signal peptide" evidence="13">
    <location>
        <begin position="1"/>
        <end position="45"/>
    </location>
</feature>
<evidence type="ECO:0000259" key="14">
    <source>
        <dbReference type="Pfam" id="PF00593"/>
    </source>
</evidence>
<evidence type="ECO:0000256" key="9">
    <source>
        <dbReference type="ARBA" id="ARBA00023136"/>
    </source>
</evidence>
<name>A0A5P9NHV2_9GAMM</name>
<keyword evidence="8 12" id="KW-0798">TonB box</keyword>
<sequence length="850" mass="92467">MYYNLTSCMFYKSNNWRRQMHYSRSKLATAITGLVLASVIAPSHAQQLEEVVVTAQKRSESVQDVPIAITALSGEQITKTGAVDFESLSDSLPNVEIAKAPGIKAIGIRGIASGAGNTGFEQSVGLYVDGIYASRVELFQEPFMDIERLEVLKGPQGVLFGKNSIAGALASHSARPTDTFEASISATYEFEYDGYEVTGIVSGPLTDNLFGRLAVRDQSQGAYVDNGSTGPDAGEDESTTIRGSFIWNPSEETEVYLKVETADYEATGYPWETVADDAPGSTAWALDTFGPGTVNGEVLGAVQGIRAAIPIPGVTVADPHPVVDTVPIPGADFSLGGLLGILTSREDQYFGSRAGGDDFVEDGKQFLNANTYTDHSSDNVTLQLTHYMGEFELVYLGGYGQFERESNNDNDFSAVDTLTTFNDRDFDQTSHEIRLVSPQGETIDYIVGAYYLDRTFEIFDSNRLFGSTAQYAETEFYQNFSWGGQGNYKEDAESLAFFAQVTWNITDTLRASFGGRYSEEEKTARNSSEGRTVLGSSELLEDADPVRADYLATNFGSGVYDYSDTINEYAFDPSVVVQWDFNDSSMAYVSWTQATKAGGFDANTGEGDEGNFTFEPEEAESIEIGVKTEFYDGRARLNAAIFFTDFSDLQVSAFDPNAGTVGAFVTTNAAEATTDGVEIDGLFAVSENLTLGGSVAFLEAEYDEYEAACPNSAPAAAALDCFTNSGGALVQDLSGVRLAQAPEWSGNLFADYSIPVGELYLGFRADVIYKDEVNLDYSQDYNLFVDDYWKINLLATLDSADDDWSLALGVFNLEDEQPVTFGGQAFGVDGLYWKNITRGREIKATATYRF</sequence>
<comment type="similarity">
    <text evidence="11 12">Belongs to the TonB-dependent receptor family.</text>
</comment>
<evidence type="ECO:0000256" key="13">
    <source>
        <dbReference type="SAM" id="SignalP"/>
    </source>
</evidence>
<evidence type="ECO:0000256" key="8">
    <source>
        <dbReference type="ARBA" id="ARBA00023077"/>
    </source>
</evidence>
<evidence type="ECO:0000256" key="3">
    <source>
        <dbReference type="ARBA" id="ARBA00022452"/>
    </source>
</evidence>
<dbReference type="Pfam" id="PF07715">
    <property type="entry name" value="Plug"/>
    <property type="match status" value="1"/>
</dbReference>
<keyword evidence="6" id="KW-0408">Iron</keyword>
<evidence type="ECO:0000313" key="16">
    <source>
        <dbReference type="EMBL" id="QFU75371.1"/>
    </source>
</evidence>
<evidence type="ECO:0000256" key="6">
    <source>
        <dbReference type="ARBA" id="ARBA00023004"/>
    </source>
</evidence>
<feature type="domain" description="TonB-dependent receptor-like beta-barrel" evidence="14">
    <location>
        <begin position="339"/>
        <end position="813"/>
    </location>
</feature>
<evidence type="ECO:0000256" key="11">
    <source>
        <dbReference type="PROSITE-ProRule" id="PRU01360"/>
    </source>
</evidence>
<proteinExistence type="inferred from homology"/>
<evidence type="ECO:0000256" key="12">
    <source>
        <dbReference type="RuleBase" id="RU003357"/>
    </source>
</evidence>
<keyword evidence="17" id="KW-1185">Reference proteome</keyword>
<dbReference type="EMBL" id="CP036422">
    <property type="protein sequence ID" value="QFU75371.1"/>
    <property type="molecule type" value="Genomic_DNA"/>
</dbReference>
<keyword evidence="2 11" id="KW-0813">Transport</keyword>
<keyword evidence="7" id="KW-0406">Ion transport</keyword>
<keyword evidence="10 11" id="KW-0998">Cell outer membrane</keyword>
<evidence type="ECO:0000256" key="2">
    <source>
        <dbReference type="ARBA" id="ARBA00022448"/>
    </source>
</evidence>
<protein>
    <submittedName>
        <fullName evidence="16">TonB-dependent receptor</fullName>
    </submittedName>
</protein>
<dbReference type="Gene3D" id="2.40.170.20">
    <property type="entry name" value="TonB-dependent receptor, beta-barrel domain"/>
    <property type="match status" value="2"/>
</dbReference>
<dbReference type="GO" id="GO:0009279">
    <property type="term" value="C:cell outer membrane"/>
    <property type="evidence" value="ECO:0007669"/>
    <property type="project" value="UniProtKB-SubCell"/>
</dbReference>
<feature type="chain" id="PRO_5024997040" evidence="13">
    <location>
        <begin position="46"/>
        <end position="850"/>
    </location>
</feature>
<reference evidence="16 17" key="1">
    <citation type="submission" date="2019-02" db="EMBL/GenBank/DDBJ databases">
        <authorList>
            <person name="Li S.-H."/>
        </authorList>
    </citation>
    <scope>NUCLEOTIDE SEQUENCE [LARGE SCALE GENOMIC DNA]</scope>
    <source>
        <strain evidence="16 17">IMCC14385</strain>
    </source>
</reference>